<evidence type="ECO:0008006" key="4">
    <source>
        <dbReference type="Google" id="ProtNLM"/>
    </source>
</evidence>
<evidence type="ECO:0000313" key="3">
    <source>
        <dbReference type="Proteomes" id="UP001336835"/>
    </source>
</evidence>
<proteinExistence type="predicted"/>
<accession>A0ABU7I5N7</accession>
<comment type="caution">
    <text evidence="2">The sequence shown here is derived from an EMBL/GenBank/DDBJ whole genome shotgun (WGS) entry which is preliminary data.</text>
</comment>
<feature type="signal peptide" evidence="1">
    <location>
        <begin position="1"/>
        <end position="22"/>
    </location>
</feature>
<reference evidence="2 3" key="1">
    <citation type="submission" date="2024-01" db="EMBL/GenBank/DDBJ databases">
        <title>Pedobacter sp. nov., isolated from fresh soil.</title>
        <authorList>
            <person name="Le N.T.T."/>
        </authorList>
    </citation>
    <scope>NUCLEOTIDE SEQUENCE [LARGE SCALE GENOMIC DNA]</scope>
    <source>
        <strain evidence="2 3">KR3-3</strain>
    </source>
</reference>
<organism evidence="2 3">
    <name type="scientific">Pedobacter albus</name>
    <dbReference type="NCBI Taxonomy" id="3113905"/>
    <lineage>
        <taxon>Bacteria</taxon>
        <taxon>Pseudomonadati</taxon>
        <taxon>Bacteroidota</taxon>
        <taxon>Sphingobacteriia</taxon>
        <taxon>Sphingobacteriales</taxon>
        <taxon>Sphingobacteriaceae</taxon>
        <taxon>Pedobacter</taxon>
    </lineage>
</organism>
<dbReference type="Proteomes" id="UP001336835">
    <property type="component" value="Unassembled WGS sequence"/>
</dbReference>
<evidence type="ECO:0000256" key="1">
    <source>
        <dbReference type="SAM" id="SignalP"/>
    </source>
</evidence>
<gene>
    <name evidence="2" type="ORF">VRU48_06650</name>
</gene>
<keyword evidence="1" id="KW-0732">Signal</keyword>
<name>A0ABU7I5N7_9SPHI</name>
<protein>
    <recommendedName>
        <fullName evidence="4">DUF5077 domain-containing protein</fullName>
    </recommendedName>
</protein>
<keyword evidence="3" id="KW-1185">Reference proteome</keyword>
<dbReference type="RefSeq" id="WP_330107138.1">
    <property type="nucleotide sequence ID" value="NZ_JAZDQT010000001.1"/>
</dbReference>
<feature type="chain" id="PRO_5045254816" description="DUF5077 domain-containing protein" evidence="1">
    <location>
        <begin position="23"/>
        <end position="461"/>
    </location>
</feature>
<evidence type="ECO:0000313" key="2">
    <source>
        <dbReference type="EMBL" id="MEE1944778.1"/>
    </source>
</evidence>
<dbReference type="EMBL" id="JAZDQT010000001">
    <property type="protein sequence ID" value="MEE1944778.1"/>
    <property type="molecule type" value="Genomic_DNA"/>
</dbReference>
<sequence>MKSVKNMLLFSLLLTVSQLCFAQKQAFDVVNYVIPSAWDKTEMANGIQLSTKNDGKGNYATAIMLRSVASTAPANENFTNSWEKLVKGTVSVSGEPTLQAPATEKGWNIISGQAGYTDGANKGRVTLITATGNGKMTNVVIMTNTDKYQNQILGFIKSLDLNETATEKPAPENTASSTNYTTVAGSKNVYSITVPPTWSLNEGGNNVTVEKNTSTGKRIIEFMSMIKSSGNLEKDMEHVFFDVFDGWSLYNSPNNLLFEKGDHEQGLTSQGLPYYMLSNSISKNGGGNGEVIKGTVLLIQAGTNLAVINSADKILGSETDMALNFLLFSLKINGIAGKNVDYKKQLIGTWGSSSGLYGNSLSTATSYTTEGKYYVLTQSAYTVGYDYYNDLIKSKQFKGEGAFTLKGNVLERKFSSGAVTRYFIRFYSKKYGNNQWQSLMSLYDCNYDKNKIEAVLPFHKF</sequence>